<gene>
    <name evidence="2" type="ORF">K340107D12_11620</name>
</gene>
<protein>
    <recommendedName>
        <fullName evidence="1">Metallo-beta-lactamase domain-containing protein</fullName>
    </recommendedName>
</protein>
<dbReference type="Proteomes" id="UP001600941">
    <property type="component" value="Unassembled WGS sequence"/>
</dbReference>
<organism evidence="2 3">
    <name type="scientific">Blautia parvula</name>
    <dbReference type="NCBI Taxonomy" id="2877527"/>
    <lineage>
        <taxon>Bacteria</taxon>
        <taxon>Bacillati</taxon>
        <taxon>Bacillota</taxon>
        <taxon>Clostridia</taxon>
        <taxon>Lachnospirales</taxon>
        <taxon>Lachnospiraceae</taxon>
        <taxon>Blautia</taxon>
    </lineage>
</organism>
<accession>A0ABQ0BPB0</accession>
<dbReference type="SUPFAM" id="SSF56281">
    <property type="entry name" value="Metallo-hydrolase/oxidoreductase"/>
    <property type="match status" value="1"/>
</dbReference>
<dbReference type="PANTHER" id="PTHR42951:SF22">
    <property type="entry name" value="METALLO BETA-LACTAMASE SUPERFAMILY LIPOPROTEIN"/>
    <property type="match status" value="1"/>
</dbReference>
<dbReference type="Gene3D" id="3.60.15.10">
    <property type="entry name" value="Ribonuclease Z/Hydroxyacylglutathione hydrolase-like"/>
    <property type="match status" value="1"/>
</dbReference>
<sequence length="263" mass="29026">MVHRFTIGVIEGDRKVLVIDAGMGMAPGLREYIEQITGSEKPILCACTHGHPDHVGSACLFDEAYLSSMDYPRLESFALNPEVRLQDLEGFALGSPEVLAYCREHYLDNRGTKFSEITDGQVFDLGGVSLEAVALPGHSDGHFTFFNRDEGYVFTGDGINADVHLKKLDREGLLVYAASVRRFMERAGERAILYPAHLPAAFSIETARDVAAACEEVAEGRTQGDPPGETIFGRRAGDSRIRMHYVHNTCIVYNRELIGRTDS</sequence>
<evidence type="ECO:0000313" key="2">
    <source>
        <dbReference type="EMBL" id="GAA6498346.1"/>
    </source>
</evidence>
<reference evidence="2 3" key="1">
    <citation type="submission" date="2024-04" db="EMBL/GenBank/DDBJ databases">
        <title>Defined microbial consortia suppress multidrug-resistant proinflammatory Enterobacteriaceae via ecological control.</title>
        <authorList>
            <person name="Furuichi M."/>
            <person name="Kawaguchi T."/>
            <person name="Pust M."/>
            <person name="Yasuma K."/>
            <person name="Plichta D."/>
            <person name="Hasegawa N."/>
            <person name="Ohya T."/>
            <person name="Bhattarai S."/>
            <person name="Sasajima S."/>
            <person name="Aoto Y."/>
            <person name="Tuganbaev T."/>
            <person name="Yaginuma M."/>
            <person name="Ueda M."/>
            <person name="Okahashi N."/>
            <person name="Amafuji K."/>
            <person name="Kiridooshi Y."/>
            <person name="Sugita K."/>
            <person name="Strazar M."/>
            <person name="Skelly A."/>
            <person name="Suda W."/>
            <person name="Hattori M."/>
            <person name="Nakamoto N."/>
            <person name="Caballero S."/>
            <person name="Norman J."/>
            <person name="Olle B."/>
            <person name="Tanoue T."/>
            <person name="Arita M."/>
            <person name="Bucci V."/>
            <person name="Atarashi K."/>
            <person name="Xavier R."/>
            <person name="Honda K."/>
        </authorList>
    </citation>
    <scope>NUCLEOTIDE SEQUENCE [LARGE SCALE GENOMIC DNA]</scope>
    <source>
        <strain evidence="3">k34-0107-D12</strain>
    </source>
</reference>
<dbReference type="InterPro" id="IPR036866">
    <property type="entry name" value="RibonucZ/Hydroxyglut_hydro"/>
</dbReference>
<proteinExistence type="predicted"/>
<dbReference type="Pfam" id="PF00753">
    <property type="entry name" value="Lactamase_B"/>
    <property type="match status" value="1"/>
</dbReference>
<comment type="caution">
    <text evidence="2">The sequence shown here is derived from an EMBL/GenBank/DDBJ whole genome shotgun (WGS) entry which is preliminary data.</text>
</comment>
<evidence type="ECO:0000259" key="1">
    <source>
        <dbReference type="SMART" id="SM00849"/>
    </source>
</evidence>
<dbReference type="SMART" id="SM00849">
    <property type="entry name" value="Lactamase_B"/>
    <property type="match status" value="1"/>
</dbReference>
<keyword evidence="3" id="KW-1185">Reference proteome</keyword>
<dbReference type="InterPro" id="IPR050855">
    <property type="entry name" value="NDM-1-like"/>
</dbReference>
<evidence type="ECO:0000313" key="3">
    <source>
        <dbReference type="Proteomes" id="UP001600941"/>
    </source>
</evidence>
<dbReference type="PANTHER" id="PTHR42951">
    <property type="entry name" value="METALLO-BETA-LACTAMASE DOMAIN-CONTAINING"/>
    <property type="match status" value="1"/>
</dbReference>
<dbReference type="EMBL" id="BAABZQ010000001">
    <property type="protein sequence ID" value="GAA6498346.1"/>
    <property type="molecule type" value="Genomic_DNA"/>
</dbReference>
<feature type="domain" description="Metallo-beta-lactamase" evidence="1">
    <location>
        <begin position="4"/>
        <end position="197"/>
    </location>
</feature>
<name>A0ABQ0BPB0_9FIRM</name>
<dbReference type="InterPro" id="IPR001279">
    <property type="entry name" value="Metallo-B-lactamas"/>
</dbReference>